<name>A0A1F6M660_9BACT</name>
<sequence length="242" mass="28695">MSIHIAALIEEAKKRMSASCDKLHDLGHASRVSTYSAEIGRELALGEEETQIIILASWWHDTARSLTRKPSVLWMRCIDDFISGFLLSRAAKRLHMRENEIVSQAIRIIVSKNIGTTRLFTKFILSPKYRTLLSIVQDADALDALHLSRLNGLKQMAENSLVYRHMYKWVVWWFLHSRELEFQTDWARRYFGEEVLKNFMLWFRTKEIFEWHSEVFSQKWLEKRMNEGEIFMQTFQVSFQTE</sequence>
<dbReference type="EMBL" id="MFPX01000009">
    <property type="protein sequence ID" value="OGH67023.1"/>
    <property type="molecule type" value="Genomic_DNA"/>
</dbReference>
<gene>
    <name evidence="1" type="ORF">A3B90_02140</name>
</gene>
<dbReference type="InterPro" id="IPR003607">
    <property type="entry name" value="HD/PDEase_dom"/>
</dbReference>
<organism evidence="1 2">
    <name type="scientific">Candidatus Magasanikbacteria bacterium RIFCSPHIGHO2_02_FULL_41_13</name>
    <dbReference type="NCBI Taxonomy" id="1798676"/>
    <lineage>
        <taxon>Bacteria</taxon>
        <taxon>Candidatus Magasanikiibacteriota</taxon>
    </lineage>
</organism>
<accession>A0A1F6M660</accession>
<evidence type="ECO:0000313" key="1">
    <source>
        <dbReference type="EMBL" id="OGH67023.1"/>
    </source>
</evidence>
<protein>
    <recommendedName>
        <fullName evidence="3">HD domain-containing protein</fullName>
    </recommendedName>
</protein>
<proteinExistence type="predicted"/>
<comment type="caution">
    <text evidence="1">The sequence shown here is derived from an EMBL/GenBank/DDBJ whole genome shotgun (WGS) entry which is preliminary data.</text>
</comment>
<dbReference type="Proteomes" id="UP000178742">
    <property type="component" value="Unassembled WGS sequence"/>
</dbReference>
<dbReference type="CDD" id="cd00077">
    <property type="entry name" value="HDc"/>
    <property type="match status" value="1"/>
</dbReference>
<dbReference type="Gene3D" id="1.10.3210.10">
    <property type="entry name" value="Hypothetical protein af1432"/>
    <property type="match status" value="1"/>
</dbReference>
<dbReference type="SUPFAM" id="SSF109604">
    <property type="entry name" value="HD-domain/PDEase-like"/>
    <property type="match status" value="1"/>
</dbReference>
<evidence type="ECO:0000313" key="2">
    <source>
        <dbReference type="Proteomes" id="UP000178742"/>
    </source>
</evidence>
<dbReference type="AlphaFoldDB" id="A0A1F6M660"/>
<reference evidence="1 2" key="1">
    <citation type="journal article" date="2016" name="Nat. Commun.">
        <title>Thousands of microbial genomes shed light on interconnected biogeochemical processes in an aquifer system.</title>
        <authorList>
            <person name="Anantharaman K."/>
            <person name="Brown C.T."/>
            <person name="Hug L.A."/>
            <person name="Sharon I."/>
            <person name="Castelle C.J."/>
            <person name="Probst A.J."/>
            <person name="Thomas B.C."/>
            <person name="Singh A."/>
            <person name="Wilkins M.J."/>
            <person name="Karaoz U."/>
            <person name="Brodie E.L."/>
            <person name="Williams K.H."/>
            <person name="Hubbard S.S."/>
            <person name="Banfield J.F."/>
        </authorList>
    </citation>
    <scope>NUCLEOTIDE SEQUENCE [LARGE SCALE GENOMIC DNA]</scope>
</reference>
<evidence type="ECO:0008006" key="3">
    <source>
        <dbReference type="Google" id="ProtNLM"/>
    </source>
</evidence>